<keyword evidence="3" id="KW-1185">Reference proteome</keyword>
<protein>
    <submittedName>
        <fullName evidence="2">Antibiotic biosynthesis monooxygenase</fullName>
    </submittedName>
</protein>
<dbReference type="EMBL" id="JASWER010000003">
    <property type="protein sequence ID" value="MDL5376595.1"/>
    <property type="molecule type" value="Genomic_DNA"/>
</dbReference>
<accession>A0ABT7MN21</accession>
<dbReference type="PROSITE" id="PS51725">
    <property type="entry name" value="ABM"/>
    <property type="match status" value="1"/>
</dbReference>
<reference evidence="2 3" key="1">
    <citation type="submission" date="2023-06" db="EMBL/GenBank/DDBJ databases">
        <title>Influencing factors and mechanism of Cr(VI) reduction by facultative anaerobic Exiguobacterium sp. PY14.</title>
        <authorList>
            <person name="Zou L."/>
        </authorList>
    </citation>
    <scope>NUCLEOTIDE SEQUENCE [LARGE SCALE GENOMIC DNA]</scope>
    <source>
        <strain evidence="2 3">PY14</strain>
    </source>
</reference>
<evidence type="ECO:0000313" key="2">
    <source>
        <dbReference type="EMBL" id="MDL5376595.1"/>
    </source>
</evidence>
<dbReference type="Proteomes" id="UP001230807">
    <property type="component" value="Unassembled WGS sequence"/>
</dbReference>
<sequence>MSYGLIGKLTAVSGERETLLAILLEAATAMEREPTCETYRVNVSLDDESIVVYEVWASIEAHQQSLSLETTQTLIGKARPILANIERLAVFEPRDGH</sequence>
<evidence type="ECO:0000259" key="1">
    <source>
        <dbReference type="PROSITE" id="PS51725"/>
    </source>
</evidence>
<dbReference type="InterPro" id="IPR007138">
    <property type="entry name" value="ABM_dom"/>
</dbReference>
<dbReference type="RefSeq" id="WP_214832054.1">
    <property type="nucleotide sequence ID" value="NZ_CP183077.1"/>
</dbReference>
<dbReference type="InterPro" id="IPR011008">
    <property type="entry name" value="Dimeric_a/b-barrel"/>
</dbReference>
<keyword evidence="2" id="KW-0560">Oxidoreductase</keyword>
<keyword evidence="2" id="KW-0503">Monooxygenase</keyword>
<name>A0ABT7MN21_9BACL</name>
<dbReference type="Pfam" id="PF03992">
    <property type="entry name" value="ABM"/>
    <property type="match status" value="1"/>
</dbReference>
<organism evidence="2 3">
    <name type="scientific">Exiguobacterium mexicanum</name>
    <dbReference type="NCBI Taxonomy" id="340146"/>
    <lineage>
        <taxon>Bacteria</taxon>
        <taxon>Bacillati</taxon>
        <taxon>Bacillota</taxon>
        <taxon>Bacilli</taxon>
        <taxon>Bacillales</taxon>
        <taxon>Bacillales Family XII. Incertae Sedis</taxon>
        <taxon>Exiguobacterium</taxon>
    </lineage>
</organism>
<comment type="caution">
    <text evidence="2">The sequence shown here is derived from an EMBL/GenBank/DDBJ whole genome shotgun (WGS) entry which is preliminary data.</text>
</comment>
<dbReference type="GO" id="GO:0004497">
    <property type="term" value="F:monooxygenase activity"/>
    <property type="evidence" value="ECO:0007669"/>
    <property type="project" value="UniProtKB-KW"/>
</dbReference>
<proteinExistence type="predicted"/>
<dbReference type="Gene3D" id="3.30.70.100">
    <property type="match status" value="1"/>
</dbReference>
<feature type="domain" description="ABM" evidence="1">
    <location>
        <begin position="3"/>
        <end position="91"/>
    </location>
</feature>
<dbReference type="SUPFAM" id="SSF54909">
    <property type="entry name" value="Dimeric alpha+beta barrel"/>
    <property type="match status" value="1"/>
</dbReference>
<gene>
    <name evidence="2" type="ORF">QR695_06190</name>
</gene>
<evidence type="ECO:0000313" key="3">
    <source>
        <dbReference type="Proteomes" id="UP001230807"/>
    </source>
</evidence>